<evidence type="ECO:0000313" key="2">
    <source>
        <dbReference type="Proteomes" id="UP000092461"/>
    </source>
</evidence>
<evidence type="ECO:0008006" key="3">
    <source>
        <dbReference type="Google" id="ProtNLM"/>
    </source>
</evidence>
<dbReference type="EnsemblMetazoa" id="LLOJ002409-RA">
    <property type="protein sequence ID" value="LLOJ002409-PA"/>
    <property type="gene ID" value="LLOJ002409"/>
</dbReference>
<dbReference type="CDD" id="cd02440">
    <property type="entry name" value="AdoMet_MTases"/>
    <property type="match status" value="1"/>
</dbReference>
<dbReference type="Pfam" id="PF06325">
    <property type="entry name" value="PrmA"/>
    <property type="match status" value="1"/>
</dbReference>
<dbReference type="GO" id="GO:0003676">
    <property type="term" value="F:nucleic acid binding"/>
    <property type="evidence" value="ECO:0007669"/>
    <property type="project" value="InterPro"/>
</dbReference>
<organism evidence="1 2">
    <name type="scientific">Lutzomyia longipalpis</name>
    <name type="common">Sand fly</name>
    <dbReference type="NCBI Taxonomy" id="7200"/>
    <lineage>
        <taxon>Eukaryota</taxon>
        <taxon>Metazoa</taxon>
        <taxon>Ecdysozoa</taxon>
        <taxon>Arthropoda</taxon>
        <taxon>Hexapoda</taxon>
        <taxon>Insecta</taxon>
        <taxon>Pterygota</taxon>
        <taxon>Neoptera</taxon>
        <taxon>Endopterygota</taxon>
        <taxon>Diptera</taxon>
        <taxon>Nematocera</taxon>
        <taxon>Psychodoidea</taxon>
        <taxon>Psychodidae</taxon>
        <taxon>Lutzomyia</taxon>
        <taxon>Lutzomyia</taxon>
    </lineage>
</organism>
<dbReference type="Proteomes" id="UP000092461">
    <property type="component" value="Unassembled WGS sequence"/>
</dbReference>
<dbReference type="PANTHER" id="PTHR23290:SF0">
    <property type="entry name" value="RRNA N6-ADENOSINE-METHYLTRANSFERASE METTL5"/>
    <property type="match status" value="1"/>
</dbReference>
<accession>A0A1B0CDI9</accession>
<protein>
    <recommendedName>
        <fullName evidence="3">Rna methylase</fullName>
    </recommendedName>
</protein>
<evidence type="ECO:0000313" key="1">
    <source>
        <dbReference type="EnsemblMetazoa" id="LLOJ002409-PA"/>
    </source>
</evidence>
<dbReference type="VEuPathDB" id="VectorBase:LLONM1_011616"/>
<dbReference type="VEuPathDB" id="VectorBase:LLOJ002409"/>
<dbReference type="Gene3D" id="3.40.50.150">
    <property type="entry name" value="Vaccinia Virus protein VP39"/>
    <property type="match status" value="1"/>
</dbReference>
<reference evidence="1" key="1">
    <citation type="submission" date="2020-05" db="UniProtKB">
        <authorList>
            <consortium name="EnsemblMetazoa"/>
        </authorList>
    </citation>
    <scope>IDENTIFICATION</scope>
    <source>
        <strain evidence="1">Jacobina</strain>
    </source>
</reference>
<dbReference type="SUPFAM" id="SSF53335">
    <property type="entry name" value="S-adenosyl-L-methionine-dependent methyltransferases"/>
    <property type="match status" value="1"/>
</dbReference>
<proteinExistence type="predicted"/>
<dbReference type="EMBL" id="AJWK01007895">
    <property type="status" value="NOT_ANNOTATED_CDS"/>
    <property type="molecule type" value="Genomic_DNA"/>
</dbReference>
<name>A0A1B0CDI9_LUTLO</name>
<dbReference type="InterPro" id="IPR051720">
    <property type="entry name" value="rRNA_MeTrfase/Polyamine_Synth"/>
</dbReference>
<sequence>MMARMKLKKLEEYLQGIDGFEDPKILLEQYQTPPHIASCMLYEIQSQFGDLEGKIVADLGCGSGMLSIGAFLLGATHTVGFEIDPDASSIFVENVKEMEIPSVDCVHCDVLRLPETRFSKAFDTVVMNPPFGTKKNAGMDMKFLQVGISLATTAVYSLHKTSTRDFVRKSAAQLQVEPKVVAQLRYNLDSAYKFHKKKSVDIDVDFWRFQLPNSTEDSVRE</sequence>
<dbReference type="PANTHER" id="PTHR23290">
    <property type="entry name" value="RRNA N6-ADENOSINE-METHYLTRANSFERASE METTL5"/>
    <property type="match status" value="1"/>
</dbReference>
<dbReference type="InterPro" id="IPR002052">
    <property type="entry name" value="DNA_methylase_N6_adenine_CS"/>
</dbReference>
<dbReference type="GO" id="GO:0008988">
    <property type="term" value="F:rRNA (adenine-N6-)-methyltransferase activity"/>
    <property type="evidence" value="ECO:0007669"/>
    <property type="project" value="TreeGrafter"/>
</dbReference>
<dbReference type="PROSITE" id="PS00092">
    <property type="entry name" value="N6_MTASE"/>
    <property type="match status" value="1"/>
</dbReference>
<dbReference type="AlphaFoldDB" id="A0A1B0CDI9"/>
<dbReference type="InterPro" id="IPR029063">
    <property type="entry name" value="SAM-dependent_MTases_sf"/>
</dbReference>
<keyword evidence="2" id="KW-1185">Reference proteome</keyword>
<dbReference type="PRINTS" id="PR00507">
    <property type="entry name" value="N12N6MTFRASE"/>
</dbReference>